<proteinExistence type="inferred from homology"/>
<dbReference type="InterPro" id="IPR001992">
    <property type="entry name" value="T2SS_GspF/T4SS_PilC_CS"/>
</dbReference>
<evidence type="ECO:0000256" key="4">
    <source>
        <dbReference type="ARBA" id="ARBA00022475"/>
    </source>
</evidence>
<feature type="domain" description="Type II secretion system protein GspF" evidence="9">
    <location>
        <begin position="1"/>
        <end position="46"/>
    </location>
</feature>
<dbReference type="PROSITE" id="PS00874">
    <property type="entry name" value="T2SP_F"/>
    <property type="match status" value="1"/>
</dbReference>
<evidence type="ECO:0000259" key="9">
    <source>
        <dbReference type="Pfam" id="PF00482"/>
    </source>
</evidence>
<dbReference type="GO" id="GO:0005886">
    <property type="term" value="C:plasma membrane"/>
    <property type="evidence" value="ECO:0007669"/>
    <property type="project" value="UniProtKB-SubCell"/>
</dbReference>
<dbReference type="InterPro" id="IPR042094">
    <property type="entry name" value="T2SS_GspF_sf"/>
</dbReference>
<evidence type="ECO:0000256" key="2">
    <source>
        <dbReference type="ARBA" id="ARBA00005745"/>
    </source>
</evidence>
<comment type="caution">
    <text evidence="10">The sequence shown here is derived from an EMBL/GenBank/DDBJ whole genome shotgun (WGS) entry which is preliminary data.</text>
</comment>
<feature type="domain" description="Type II secretion system protein GspF" evidence="9">
    <location>
        <begin position="127"/>
        <end position="176"/>
    </location>
</feature>
<dbReference type="Pfam" id="PF00482">
    <property type="entry name" value="T2SSF"/>
    <property type="match status" value="2"/>
</dbReference>
<organism evidence="10">
    <name type="scientific">marine sediment metagenome</name>
    <dbReference type="NCBI Taxonomy" id="412755"/>
    <lineage>
        <taxon>unclassified sequences</taxon>
        <taxon>metagenomes</taxon>
        <taxon>ecological metagenomes</taxon>
    </lineage>
</organism>
<dbReference type="PANTHER" id="PTHR30012">
    <property type="entry name" value="GENERAL SECRETION PATHWAY PROTEIN"/>
    <property type="match status" value="1"/>
</dbReference>
<evidence type="ECO:0000313" key="10">
    <source>
        <dbReference type="EMBL" id="GAI96502.1"/>
    </source>
</evidence>
<evidence type="ECO:0000256" key="8">
    <source>
        <dbReference type="SAM" id="Phobius"/>
    </source>
</evidence>
<dbReference type="EMBL" id="BARW01015587">
    <property type="protein sequence ID" value="GAI96502.1"/>
    <property type="molecule type" value="Genomic_DNA"/>
</dbReference>
<evidence type="ECO:0000256" key="6">
    <source>
        <dbReference type="ARBA" id="ARBA00022989"/>
    </source>
</evidence>
<keyword evidence="7 8" id="KW-0472">Membrane</keyword>
<gene>
    <name evidence="10" type="ORF">S12H4_27318</name>
</gene>
<keyword evidence="6 8" id="KW-1133">Transmembrane helix</keyword>
<dbReference type="PANTHER" id="PTHR30012:SF0">
    <property type="entry name" value="TYPE II SECRETION SYSTEM PROTEIN F-RELATED"/>
    <property type="match status" value="1"/>
</dbReference>
<comment type="subcellular location">
    <subcellularLocation>
        <location evidence="1">Cell membrane</location>
        <topology evidence="1">Multi-pass membrane protein</topology>
    </subcellularLocation>
</comment>
<feature type="transmembrane region" description="Helical" evidence="8">
    <location>
        <begin position="77"/>
        <end position="95"/>
    </location>
</feature>
<dbReference type="Gene3D" id="1.20.81.30">
    <property type="entry name" value="Type II secretion system (T2SS), domain F"/>
    <property type="match status" value="1"/>
</dbReference>
<name>X1STY3_9ZZZZ</name>
<evidence type="ECO:0000256" key="1">
    <source>
        <dbReference type="ARBA" id="ARBA00004651"/>
    </source>
</evidence>
<accession>X1STY3</accession>
<sequence length="176" mass="19078">MLEQITVQMIKEAEIKRKVKGALTYPAFVLVIAVGAIAALVTFVVPAMSGLFDQIGGELPLTTKIMVAISDFATDNILYLFLGMVALIGGIILYFRTPRGKRTKDTIILNIPVIKQVVIKGFMARTARNIALLIGGGVTITDALDLVIETSDNVHFREAFTRVRSDVSDGLLLSQA</sequence>
<evidence type="ECO:0000256" key="7">
    <source>
        <dbReference type="ARBA" id="ARBA00023136"/>
    </source>
</evidence>
<keyword evidence="4" id="KW-1003">Cell membrane</keyword>
<keyword evidence="5 8" id="KW-0812">Transmembrane</keyword>
<reference evidence="10" key="1">
    <citation type="journal article" date="2014" name="Front. Microbiol.">
        <title>High frequency of phylogenetically diverse reductive dehalogenase-homologous genes in deep subseafloor sedimentary metagenomes.</title>
        <authorList>
            <person name="Kawai M."/>
            <person name="Futagami T."/>
            <person name="Toyoda A."/>
            <person name="Takaki Y."/>
            <person name="Nishi S."/>
            <person name="Hori S."/>
            <person name="Arai W."/>
            <person name="Tsubouchi T."/>
            <person name="Morono Y."/>
            <person name="Uchiyama I."/>
            <person name="Ito T."/>
            <person name="Fujiyama A."/>
            <person name="Inagaki F."/>
            <person name="Takami H."/>
        </authorList>
    </citation>
    <scope>NUCLEOTIDE SEQUENCE</scope>
    <source>
        <strain evidence="10">Expedition CK06-06</strain>
    </source>
</reference>
<feature type="non-terminal residue" evidence="10">
    <location>
        <position position="176"/>
    </location>
</feature>
<keyword evidence="3" id="KW-0813">Transport</keyword>
<dbReference type="AlphaFoldDB" id="X1STY3"/>
<feature type="transmembrane region" description="Helical" evidence="8">
    <location>
        <begin position="21"/>
        <end position="45"/>
    </location>
</feature>
<dbReference type="GO" id="GO:0009306">
    <property type="term" value="P:protein secretion"/>
    <property type="evidence" value="ECO:0007669"/>
    <property type="project" value="InterPro"/>
</dbReference>
<evidence type="ECO:0000256" key="3">
    <source>
        <dbReference type="ARBA" id="ARBA00022448"/>
    </source>
</evidence>
<dbReference type="InterPro" id="IPR018076">
    <property type="entry name" value="T2SS_GspF_dom"/>
</dbReference>
<protein>
    <recommendedName>
        <fullName evidence="9">Type II secretion system protein GspF domain-containing protein</fullName>
    </recommendedName>
</protein>
<evidence type="ECO:0000256" key="5">
    <source>
        <dbReference type="ARBA" id="ARBA00022692"/>
    </source>
</evidence>
<comment type="similarity">
    <text evidence="2">Belongs to the GSP F family.</text>
</comment>
<dbReference type="InterPro" id="IPR003004">
    <property type="entry name" value="GspF/PilC"/>
</dbReference>